<keyword evidence="1" id="KW-0472">Membrane</keyword>
<keyword evidence="1" id="KW-1133">Transmembrane helix</keyword>
<organism evidence="2 3">
    <name type="scientific">Trueperella bernardiae</name>
    <dbReference type="NCBI Taxonomy" id="59561"/>
    <lineage>
        <taxon>Bacteria</taxon>
        <taxon>Bacillati</taxon>
        <taxon>Actinomycetota</taxon>
        <taxon>Actinomycetes</taxon>
        <taxon>Actinomycetales</taxon>
        <taxon>Actinomycetaceae</taxon>
        <taxon>Trueperella</taxon>
    </lineage>
</organism>
<evidence type="ECO:0000256" key="1">
    <source>
        <dbReference type="SAM" id="Phobius"/>
    </source>
</evidence>
<evidence type="ECO:0000313" key="3">
    <source>
        <dbReference type="Proteomes" id="UP001225576"/>
    </source>
</evidence>
<sequence length="90" mass="9371">MFFETAMTVAGNIPNITPEQPPGTDGLTTALNWLSWIVIILGVAGFLVSAGTLAFAALTGREFNSGKGLFLSIIVCILAVSAGVILQTFI</sequence>
<dbReference type="AlphaFoldDB" id="A0AAW6ZN94"/>
<keyword evidence="1" id="KW-0812">Transmembrane</keyword>
<accession>A0AAW6ZN94</accession>
<feature type="transmembrane region" description="Helical" evidence="1">
    <location>
        <begin position="33"/>
        <end position="57"/>
    </location>
</feature>
<evidence type="ECO:0000313" key="2">
    <source>
        <dbReference type="EMBL" id="MDK8602647.1"/>
    </source>
</evidence>
<comment type="caution">
    <text evidence="2">The sequence shown here is derived from an EMBL/GenBank/DDBJ whole genome shotgun (WGS) entry which is preliminary data.</text>
</comment>
<dbReference type="RefSeq" id="WP_247298677.1">
    <property type="nucleotide sequence ID" value="NZ_JASPDQ010000028.1"/>
</dbReference>
<gene>
    <name evidence="2" type="ORF">QP858_09280</name>
</gene>
<dbReference type="Proteomes" id="UP001225576">
    <property type="component" value="Unassembled WGS sequence"/>
</dbReference>
<reference evidence="2" key="1">
    <citation type="submission" date="2023-05" db="EMBL/GenBank/DDBJ databases">
        <title>Genomic Catalog of Human Bladder Bacteria.</title>
        <authorList>
            <person name="Du J."/>
        </authorList>
    </citation>
    <scope>NUCLEOTIDE SEQUENCE</scope>
    <source>
        <strain evidence="2">UMB1304A</strain>
    </source>
</reference>
<proteinExistence type="predicted"/>
<dbReference type="EMBL" id="JASPDQ010000028">
    <property type="protein sequence ID" value="MDK8602647.1"/>
    <property type="molecule type" value="Genomic_DNA"/>
</dbReference>
<feature type="transmembrane region" description="Helical" evidence="1">
    <location>
        <begin position="69"/>
        <end position="89"/>
    </location>
</feature>
<protein>
    <recommendedName>
        <fullName evidence="4">TrbC/VIRB2 family protein</fullName>
    </recommendedName>
</protein>
<name>A0AAW6ZN94_9ACTO</name>
<evidence type="ECO:0008006" key="4">
    <source>
        <dbReference type="Google" id="ProtNLM"/>
    </source>
</evidence>